<name>A0AAP2G2S0_9BACT</name>
<dbReference type="RefSeq" id="WP_213943514.1">
    <property type="nucleotide sequence ID" value="NZ_JAHBGI010000004.1"/>
</dbReference>
<dbReference type="AlphaFoldDB" id="A0AAP2G2S0"/>
<organism evidence="1 2">
    <name type="scientific">Litoribacter ruber</name>
    <dbReference type="NCBI Taxonomy" id="702568"/>
    <lineage>
        <taxon>Bacteria</taxon>
        <taxon>Pseudomonadati</taxon>
        <taxon>Bacteroidota</taxon>
        <taxon>Cytophagia</taxon>
        <taxon>Cytophagales</taxon>
        <taxon>Cyclobacteriaceae</taxon>
        <taxon>Litoribacter</taxon>
    </lineage>
</organism>
<keyword evidence="2" id="KW-1185">Reference proteome</keyword>
<accession>A0AAP2G2S0</accession>
<sequence>MNPDKISPVFQLFAQQYDEGHRLFEELCKAMKTKKVIVLEEKLIFIEIYLQLMAKIHFEEENLKFKLFKPFSHLFKCLKKVLHLKLIRDEFVRKGGGENFNSFSQFLETEKKELYSEVFDLLQRFPHNAWEELYDEVLKLSKGLKPLMINTATTKIINEEVEYSHFDSLHEMDAISIKDIYESLQTIIAVENFRIVSGLNPVFTNPIHDDLNKLSNLLLKWYQNHLLFQQLTYFFSEKESIGEKYKTLLDTIKKDKKKLTTKVISHSKELFTERLN</sequence>
<protein>
    <submittedName>
        <fullName evidence="1">Uncharacterized protein</fullName>
    </submittedName>
</protein>
<gene>
    <name evidence="1" type="ORF">KI659_01210</name>
</gene>
<evidence type="ECO:0000313" key="1">
    <source>
        <dbReference type="EMBL" id="MBS9522620.1"/>
    </source>
</evidence>
<proteinExistence type="predicted"/>
<dbReference type="Proteomes" id="UP001319104">
    <property type="component" value="Unassembled WGS sequence"/>
</dbReference>
<dbReference type="EMBL" id="JAHCMY010000001">
    <property type="protein sequence ID" value="MBS9522620.1"/>
    <property type="molecule type" value="Genomic_DNA"/>
</dbReference>
<reference evidence="1 2" key="1">
    <citation type="submission" date="2021-05" db="EMBL/GenBank/DDBJ databases">
        <authorList>
            <person name="Zhang Z.D."/>
            <person name="Osman G."/>
        </authorList>
    </citation>
    <scope>NUCLEOTIDE SEQUENCE [LARGE SCALE GENOMIC DNA]</scope>
    <source>
        <strain evidence="1 2">KCTC 32217</strain>
    </source>
</reference>
<evidence type="ECO:0000313" key="2">
    <source>
        <dbReference type="Proteomes" id="UP001319104"/>
    </source>
</evidence>
<comment type="caution">
    <text evidence="1">The sequence shown here is derived from an EMBL/GenBank/DDBJ whole genome shotgun (WGS) entry which is preliminary data.</text>
</comment>